<evidence type="ECO:0000313" key="3">
    <source>
        <dbReference type="Proteomes" id="UP001620626"/>
    </source>
</evidence>
<evidence type="ECO:0000313" key="2">
    <source>
        <dbReference type="EMBL" id="KAL3080251.1"/>
    </source>
</evidence>
<evidence type="ECO:0000256" key="1">
    <source>
        <dbReference type="SAM" id="Phobius"/>
    </source>
</evidence>
<comment type="caution">
    <text evidence="2">The sequence shown here is derived from an EMBL/GenBank/DDBJ whole genome shotgun (WGS) entry which is preliminary data.</text>
</comment>
<dbReference type="AlphaFoldDB" id="A0ABD2IM57"/>
<keyword evidence="1" id="KW-0472">Membrane</keyword>
<name>A0ABD2IM57_9BILA</name>
<proteinExistence type="predicted"/>
<evidence type="ECO:0008006" key="4">
    <source>
        <dbReference type="Google" id="ProtNLM"/>
    </source>
</evidence>
<dbReference type="EMBL" id="JBICBT010001166">
    <property type="protein sequence ID" value="KAL3080251.1"/>
    <property type="molecule type" value="Genomic_DNA"/>
</dbReference>
<keyword evidence="3" id="KW-1185">Reference proteome</keyword>
<organism evidence="2 3">
    <name type="scientific">Heterodera trifolii</name>
    <dbReference type="NCBI Taxonomy" id="157864"/>
    <lineage>
        <taxon>Eukaryota</taxon>
        <taxon>Metazoa</taxon>
        <taxon>Ecdysozoa</taxon>
        <taxon>Nematoda</taxon>
        <taxon>Chromadorea</taxon>
        <taxon>Rhabditida</taxon>
        <taxon>Tylenchina</taxon>
        <taxon>Tylenchomorpha</taxon>
        <taxon>Tylenchoidea</taxon>
        <taxon>Heteroderidae</taxon>
        <taxon>Heteroderinae</taxon>
        <taxon>Heterodera</taxon>
    </lineage>
</organism>
<protein>
    <recommendedName>
        <fullName evidence="4">Cytochrome c oxidase assembly protein</fullName>
    </recommendedName>
</protein>
<feature type="transmembrane region" description="Helical" evidence="1">
    <location>
        <begin position="6"/>
        <end position="23"/>
    </location>
</feature>
<sequence length="75" mass="8842">MRGTHFLAGSIFFSALTVSWVLWDNRNQQQKRTSSVRSILASAQRQKNMEEYLEQQKLYEEYKMSVFVPKTDGHN</sequence>
<keyword evidence="1" id="KW-0812">Transmembrane</keyword>
<keyword evidence="1" id="KW-1133">Transmembrane helix</keyword>
<gene>
    <name evidence="2" type="ORF">niasHT_039114</name>
</gene>
<reference evidence="2 3" key="1">
    <citation type="submission" date="2024-10" db="EMBL/GenBank/DDBJ databases">
        <authorList>
            <person name="Kim D."/>
        </authorList>
    </citation>
    <scope>NUCLEOTIDE SEQUENCE [LARGE SCALE GENOMIC DNA]</scope>
    <source>
        <strain evidence="2">BH-2024</strain>
    </source>
</reference>
<dbReference type="Proteomes" id="UP001620626">
    <property type="component" value="Unassembled WGS sequence"/>
</dbReference>
<accession>A0ABD2IM57</accession>